<dbReference type="AlphaFoldDB" id="A0A1H6MW19"/>
<sequence>MHDTLTLESCINTYLTVIDVEQSRLFMEFQTVDDEGNRQKWIAFNSTTAPIKVDFESLHIRSDFTTVTNLPCLGEIESVGVLPDGFILEGDFGVICVTADRVEPIAARV</sequence>
<protein>
    <submittedName>
        <fullName evidence="1">Uncharacterized protein</fullName>
    </submittedName>
</protein>
<accession>A0A1H6MW19</accession>
<reference evidence="1 2" key="1">
    <citation type="submission" date="2016-10" db="EMBL/GenBank/DDBJ databases">
        <authorList>
            <person name="de Groot N.N."/>
        </authorList>
    </citation>
    <scope>NUCLEOTIDE SEQUENCE [LARGE SCALE GENOMIC DNA]</scope>
    <source>
        <strain evidence="1 2">LMG 2158</strain>
    </source>
</reference>
<organism evidence="1 2">
    <name type="scientific">Pseudomonas asplenii</name>
    <dbReference type="NCBI Taxonomy" id="53407"/>
    <lineage>
        <taxon>Bacteria</taxon>
        <taxon>Pseudomonadati</taxon>
        <taxon>Pseudomonadota</taxon>
        <taxon>Gammaproteobacteria</taxon>
        <taxon>Pseudomonadales</taxon>
        <taxon>Pseudomonadaceae</taxon>
        <taxon>Pseudomonas</taxon>
    </lineage>
</organism>
<evidence type="ECO:0000313" key="2">
    <source>
        <dbReference type="Proteomes" id="UP000182272"/>
    </source>
</evidence>
<dbReference type="Proteomes" id="UP000182272">
    <property type="component" value="Chromosome I"/>
</dbReference>
<name>A0A1H6MW19_9PSED</name>
<dbReference type="EMBL" id="LT629972">
    <property type="protein sequence ID" value="SEI01986.1"/>
    <property type="molecule type" value="Genomic_DNA"/>
</dbReference>
<proteinExistence type="predicted"/>
<gene>
    <name evidence="1" type="ORF">SAMN05216581_1290</name>
</gene>
<evidence type="ECO:0000313" key="1">
    <source>
        <dbReference type="EMBL" id="SEI01986.1"/>
    </source>
</evidence>